<dbReference type="AlphaFoldDB" id="A0A2Z2NM72"/>
<gene>
    <name evidence="1" type="ORF">IMCC3135_07650</name>
</gene>
<name>A0A2Z2NM72_9GAMM</name>
<dbReference type="EMBL" id="CP018632">
    <property type="protein sequence ID" value="ASJ71635.1"/>
    <property type="molecule type" value="Genomic_DNA"/>
</dbReference>
<evidence type="ECO:0000313" key="1">
    <source>
        <dbReference type="EMBL" id="ASJ71635.1"/>
    </source>
</evidence>
<proteinExistence type="predicted"/>
<organism evidence="1 2">
    <name type="scientific">Granulosicoccus antarcticus IMCC3135</name>
    <dbReference type="NCBI Taxonomy" id="1192854"/>
    <lineage>
        <taxon>Bacteria</taxon>
        <taxon>Pseudomonadati</taxon>
        <taxon>Pseudomonadota</taxon>
        <taxon>Gammaproteobacteria</taxon>
        <taxon>Chromatiales</taxon>
        <taxon>Granulosicoccaceae</taxon>
        <taxon>Granulosicoccus</taxon>
    </lineage>
</organism>
<protein>
    <submittedName>
        <fullName evidence="1">Uncharacterized protein</fullName>
    </submittedName>
</protein>
<dbReference type="KEGG" id="gai:IMCC3135_07650"/>
<keyword evidence="2" id="KW-1185">Reference proteome</keyword>
<dbReference type="Proteomes" id="UP000250079">
    <property type="component" value="Chromosome"/>
</dbReference>
<sequence>MSDVTCPICLGQCFNDFRGRERAQCTNCSSLERHRLFKLFFTWITPVRSQLLLSSLGPFATRMGRFHQGMSVERLDKHDSSSFSNADGLKTLVFLDNLVGFEEIDDDCKRRVRALMDVGALIAFTVHSGFEKKRQMELFELFGRDVECQHFDPRAIYAENVSDRFGLNLGTRRQGRGDIQFWVPS</sequence>
<accession>A0A2Z2NM72</accession>
<dbReference type="OrthoDB" id="932345at2"/>
<reference evidence="1 2" key="1">
    <citation type="submission" date="2016-12" db="EMBL/GenBank/DDBJ databases">
        <authorList>
            <person name="Song W.-J."/>
            <person name="Kurnit D.M."/>
        </authorList>
    </citation>
    <scope>NUCLEOTIDE SEQUENCE [LARGE SCALE GENOMIC DNA]</scope>
    <source>
        <strain evidence="1 2">IMCC3135</strain>
    </source>
</reference>
<evidence type="ECO:0000313" key="2">
    <source>
        <dbReference type="Proteomes" id="UP000250079"/>
    </source>
</evidence>